<accession>A0A1E3WEN5</accession>
<gene>
    <name evidence="2" type="ORF">AUC71_09315</name>
</gene>
<dbReference type="InterPro" id="IPR035959">
    <property type="entry name" value="RutC-like_sf"/>
</dbReference>
<reference evidence="2 3" key="1">
    <citation type="journal article" date="2016" name="Environ. Microbiol.">
        <title>New Methyloceanibacter diversity from North Sea sediments includes methanotroph containing solely the soluble methane monooxygenase.</title>
        <authorList>
            <person name="Vekeman B."/>
            <person name="Kerckhof F.M."/>
            <person name="Cremers G."/>
            <person name="de Vos P."/>
            <person name="Vandamme P."/>
            <person name="Boon N."/>
            <person name="Op den Camp H.J."/>
            <person name="Heylen K."/>
        </authorList>
    </citation>
    <scope>NUCLEOTIDE SEQUENCE [LARGE SCALE GENOMIC DNA]</scope>
    <source>
        <strain evidence="2 3">R-67177</strain>
    </source>
</reference>
<organism evidence="2 3">
    <name type="scientific">Methyloceanibacter marginalis</name>
    <dbReference type="NCBI Taxonomy" id="1774971"/>
    <lineage>
        <taxon>Bacteria</taxon>
        <taxon>Pseudomonadati</taxon>
        <taxon>Pseudomonadota</taxon>
        <taxon>Alphaproteobacteria</taxon>
        <taxon>Hyphomicrobiales</taxon>
        <taxon>Hyphomicrobiaceae</taxon>
        <taxon>Methyloceanibacter</taxon>
    </lineage>
</organism>
<sequence>MAGTIEARLKALDLVLPEAKAAIGTYVPFVHMNGRLLISGQLPMKDGAVAVTGTLGSDVEVDQGREAARLCALNILAQAKAALGDLDRIVQLLRLNGFVSASAGFADHPKVINGASDLMVEVLGDKGRHTRIAVGCASLPLNAAVEIDAVFAID</sequence>
<protein>
    <recommendedName>
        <fullName evidence="1">Endoribonuclease L-PSP/chorismate mutase-like domain-containing protein</fullName>
    </recommendedName>
</protein>
<dbReference type="EMBL" id="LPWD01000098">
    <property type="protein sequence ID" value="ODS03507.1"/>
    <property type="molecule type" value="Genomic_DNA"/>
</dbReference>
<name>A0A1E3WEN5_9HYPH</name>
<dbReference type="PANTHER" id="PTHR43760:SF1">
    <property type="entry name" value="ENDORIBONUCLEASE L-PSP_CHORISMATE MUTASE-LIKE DOMAIN-CONTAINING PROTEIN"/>
    <property type="match status" value="1"/>
</dbReference>
<evidence type="ECO:0000259" key="1">
    <source>
        <dbReference type="Pfam" id="PF14588"/>
    </source>
</evidence>
<dbReference type="SUPFAM" id="SSF55298">
    <property type="entry name" value="YjgF-like"/>
    <property type="match status" value="1"/>
</dbReference>
<dbReference type="InterPro" id="IPR013813">
    <property type="entry name" value="Endoribo_LPSP/chorism_mut-like"/>
</dbReference>
<keyword evidence="3" id="KW-1185">Reference proteome</keyword>
<dbReference type="Pfam" id="PF14588">
    <property type="entry name" value="YjgF_endoribonc"/>
    <property type="match status" value="1"/>
</dbReference>
<comment type="caution">
    <text evidence="2">The sequence shown here is derived from an EMBL/GenBank/DDBJ whole genome shotgun (WGS) entry which is preliminary data.</text>
</comment>
<dbReference type="Gene3D" id="3.30.1330.40">
    <property type="entry name" value="RutC-like"/>
    <property type="match status" value="1"/>
</dbReference>
<dbReference type="RefSeq" id="WP_069623295.1">
    <property type="nucleotide sequence ID" value="NZ_LPWD01000098.1"/>
</dbReference>
<dbReference type="AlphaFoldDB" id="A0A1E3WEN5"/>
<feature type="domain" description="Endoribonuclease L-PSP/chorismate mutase-like" evidence="1">
    <location>
        <begin position="6"/>
        <end position="144"/>
    </location>
</feature>
<evidence type="ECO:0000313" key="2">
    <source>
        <dbReference type="EMBL" id="ODS03507.1"/>
    </source>
</evidence>
<dbReference type="CDD" id="cd02199">
    <property type="entry name" value="YjgF_YER057c_UK114_like_1"/>
    <property type="match status" value="1"/>
</dbReference>
<dbReference type="Proteomes" id="UP000095042">
    <property type="component" value="Unassembled WGS sequence"/>
</dbReference>
<proteinExistence type="predicted"/>
<dbReference type="PANTHER" id="PTHR43760">
    <property type="entry name" value="ENDORIBONUCLEASE-RELATED"/>
    <property type="match status" value="1"/>
</dbReference>
<evidence type="ECO:0000313" key="3">
    <source>
        <dbReference type="Proteomes" id="UP000095042"/>
    </source>
</evidence>
<dbReference type="OrthoDB" id="9806350at2"/>